<evidence type="ECO:0000256" key="10">
    <source>
        <dbReference type="NCBIfam" id="TIGR00767"/>
    </source>
</evidence>
<feature type="region of interest" description="Disordered" evidence="12">
    <location>
        <begin position="165"/>
        <end position="284"/>
    </location>
</feature>
<dbReference type="InterPro" id="IPR012340">
    <property type="entry name" value="NA-bd_OB-fold"/>
</dbReference>
<dbReference type="SMART" id="SM00357">
    <property type="entry name" value="CSP"/>
    <property type="match status" value="1"/>
</dbReference>
<dbReference type="PANTHER" id="PTHR46425:SF1">
    <property type="entry name" value="TRANSCRIPTION TERMINATION FACTOR RHO"/>
    <property type="match status" value="1"/>
</dbReference>
<comment type="subunit">
    <text evidence="9">Homohexamer. The homohexamer assembles into an open ring structure.</text>
</comment>
<feature type="compositionally biased region" description="Gly residues" evidence="12">
    <location>
        <begin position="229"/>
        <end position="253"/>
    </location>
</feature>
<evidence type="ECO:0000256" key="11">
    <source>
        <dbReference type="PROSITE-ProRule" id="PRU01203"/>
    </source>
</evidence>
<evidence type="ECO:0000256" key="9">
    <source>
        <dbReference type="HAMAP-Rule" id="MF_01884"/>
    </source>
</evidence>
<dbReference type="RefSeq" id="WP_386738781.1">
    <property type="nucleotide sequence ID" value="NZ_JBHSMG010000001.1"/>
</dbReference>
<accession>A0ABW0NLJ4</accession>
<dbReference type="Proteomes" id="UP001596039">
    <property type="component" value="Unassembled WGS sequence"/>
</dbReference>
<dbReference type="InterPro" id="IPR003593">
    <property type="entry name" value="AAA+_ATPase"/>
</dbReference>
<dbReference type="Pfam" id="PF00006">
    <property type="entry name" value="ATP-synt_ab"/>
    <property type="match status" value="1"/>
</dbReference>
<keyword evidence="5 9" id="KW-0067">ATP-binding</keyword>
<dbReference type="InterPro" id="IPR041703">
    <property type="entry name" value="Rho_factor_ATP-bd"/>
</dbReference>
<dbReference type="PROSITE" id="PS51856">
    <property type="entry name" value="RHO_RNA_BD"/>
    <property type="match status" value="1"/>
</dbReference>
<evidence type="ECO:0000256" key="6">
    <source>
        <dbReference type="ARBA" id="ARBA00022884"/>
    </source>
</evidence>
<dbReference type="PANTHER" id="PTHR46425">
    <property type="entry name" value="TRANSCRIPTION TERMINATION FACTOR RHO"/>
    <property type="match status" value="1"/>
</dbReference>
<keyword evidence="2 9" id="KW-0547">Nucleotide-binding</keyword>
<dbReference type="Gene3D" id="3.40.50.300">
    <property type="entry name" value="P-loop containing nucleotide triphosphate hydrolases"/>
    <property type="match status" value="1"/>
</dbReference>
<dbReference type="InterPro" id="IPR000194">
    <property type="entry name" value="ATPase_F1/V1/A1_a/bsu_nucl-bd"/>
</dbReference>
<dbReference type="CDD" id="cd04459">
    <property type="entry name" value="Rho_CSD"/>
    <property type="match status" value="1"/>
</dbReference>
<dbReference type="InterPro" id="IPR011113">
    <property type="entry name" value="Rho_RNA-bd"/>
</dbReference>
<keyword evidence="3 9" id="KW-0378">Hydrolase</keyword>
<dbReference type="EC" id="3.6.4.-" evidence="9 10"/>
<sequence>MTDVDAPVSAGARADLSRLKLAELQALAAERGIPGASKLRKGELVDTLSADSGAPETGTPEVSADEYVAPAPVAAPQTPSDDTVPVRRSRRVTASTADAAALAARPAVEHVAEHVAAAQVDTVTVEPTSEPEIAGPVIAEPVEHVAEHVAAADVAADLDKLLPEVTSGAAEGDEGAGGRGRGRNRNRNGGAQGGQNAGQQGGERGQQGAERQQNQRQGAQNQGAQNQGGQQGGGQQGGGQNQGGQQGPQGQGGQNDLDAEGRGRNRYRDRKRGRGGQNDEFEPEISDDDVLIPVAGILDVLDNYAFVRTSGYLPGANDVYVSLGQVKKYNLRKGDAVVGAIRQPREGDQQGGRQKYNAIVKVDSINGQSVEDAANRVEFGKLTPIYPNERLRLETEPAKLSTRIIDLIAPIGKGQRGLIVAPPKAGKTLILQAIAKAISVNNPEVHIMVVLVDERPEEVTDMQRSVKGEVIASTFDRPAEDHTTVAELAIERAKRLVELGNDVVVLLDSITRLGRAYNLASPASGRILSGGVDASALYPPKRFFGAARNIEGGGSLTILATALVETGSKMDEVIFEEFKGTGNMELRLSRQLADKRIFPAVDIYASSTRREEELLSPEEVKITWRLRRALAGLELQQQLEVVLSKLKETQSNVEFLVQIQNSLPAAGNGTGSHGHKE</sequence>
<dbReference type="SMART" id="SM00382">
    <property type="entry name" value="AAA"/>
    <property type="match status" value="1"/>
</dbReference>
<dbReference type="InterPro" id="IPR027417">
    <property type="entry name" value="P-loop_NTPase"/>
</dbReference>
<comment type="function">
    <text evidence="9">Facilitates transcription termination by a mechanism that involves Rho binding to the nascent RNA, activation of Rho's RNA-dependent ATPase activity, and release of the mRNA from the DNA template.</text>
</comment>
<keyword evidence="8 9" id="KW-0804">Transcription</keyword>
<feature type="compositionally biased region" description="Gly residues" evidence="12">
    <location>
        <begin position="190"/>
        <end position="205"/>
    </location>
</feature>
<dbReference type="EMBL" id="JBHSMG010000001">
    <property type="protein sequence ID" value="MFC5501180.1"/>
    <property type="molecule type" value="Genomic_DNA"/>
</dbReference>
<proteinExistence type="inferred from homology"/>
<comment type="caution">
    <text evidence="9">Lacks conserved residue(s) required for the propagation of feature annotation.</text>
</comment>
<reference evidence="15" key="1">
    <citation type="journal article" date="2019" name="Int. J. Syst. Evol. Microbiol.">
        <title>The Global Catalogue of Microorganisms (GCM) 10K type strain sequencing project: providing services to taxonomists for standard genome sequencing and annotation.</title>
        <authorList>
            <consortium name="The Broad Institute Genomics Platform"/>
            <consortium name="The Broad Institute Genome Sequencing Center for Infectious Disease"/>
            <person name="Wu L."/>
            <person name="Ma J."/>
        </authorList>
    </citation>
    <scope>NUCLEOTIDE SEQUENCE [LARGE SCALE GENOMIC DNA]</scope>
    <source>
        <strain evidence="15">CGMCC 4.6997</strain>
    </source>
</reference>
<comment type="caution">
    <text evidence="14">The sequence shown here is derived from an EMBL/GenBank/DDBJ whole genome shotgun (WGS) entry which is preliminary data.</text>
</comment>
<dbReference type="HAMAP" id="MF_01884">
    <property type="entry name" value="Rho"/>
    <property type="match status" value="1"/>
</dbReference>
<dbReference type="NCBIfam" id="TIGR00767">
    <property type="entry name" value="rho"/>
    <property type="match status" value="1"/>
</dbReference>
<keyword evidence="6 9" id="KW-0694">RNA-binding</keyword>
<evidence type="ECO:0000259" key="13">
    <source>
        <dbReference type="PROSITE" id="PS51856"/>
    </source>
</evidence>
<dbReference type="SUPFAM" id="SSF52540">
    <property type="entry name" value="P-loop containing nucleoside triphosphate hydrolases"/>
    <property type="match status" value="1"/>
</dbReference>
<evidence type="ECO:0000256" key="8">
    <source>
        <dbReference type="ARBA" id="ARBA00023163"/>
    </source>
</evidence>
<organism evidence="14 15">
    <name type="scientific">Lysinimonas soli</name>
    <dbReference type="NCBI Taxonomy" id="1074233"/>
    <lineage>
        <taxon>Bacteria</taxon>
        <taxon>Bacillati</taxon>
        <taxon>Actinomycetota</taxon>
        <taxon>Actinomycetes</taxon>
        <taxon>Micrococcales</taxon>
        <taxon>Microbacteriaceae</taxon>
        <taxon>Lysinimonas</taxon>
    </lineage>
</organism>
<keyword evidence="15" id="KW-1185">Reference proteome</keyword>
<evidence type="ECO:0000256" key="2">
    <source>
        <dbReference type="ARBA" id="ARBA00022741"/>
    </source>
</evidence>
<dbReference type="InterPro" id="IPR011112">
    <property type="entry name" value="Rho-like_N"/>
</dbReference>
<dbReference type="Pfam" id="PF07497">
    <property type="entry name" value="Rho_RNA_bind"/>
    <property type="match status" value="1"/>
</dbReference>
<evidence type="ECO:0000256" key="5">
    <source>
        <dbReference type="ARBA" id="ARBA00022840"/>
    </source>
</evidence>
<evidence type="ECO:0000256" key="3">
    <source>
        <dbReference type="ARBA" id="ARBA00022801"/>
    </source>
</evidence>
<keyword evidence="4 9" id="KW-0347">Helicase</keyword>
<keyword evidence="7 9" id="KW-0805">Transcription regulation</keyword>
<evidence type="ECO:0000256" key="7">
    <source>
        <dbReference type="ARBA" id="ARBA00023015"/>
    </source>
</evidence>
<dbReference type="Pfam" id="PF07498">
    <property type="entry name" value="Rho_N"/>
    <property type="match status" value="1"/>
</dbReference>
<evidence type="ECO:0000256" key="1">
    <source>
        <dbReference type="ARBA" id="ARBA00022472"/>
    </source>
</evidence>
<feature type="binding site" evidence="9">
    <location>
        <begin position="412"/>
        <end position="417"/>
    </location>
    <ligand>
        <name>ATP</name>
        <dbReference type="ChEBI" id="CHEBI:30616"/>
    </ligand>
</feature>
<dbReference type="Gene3D" id="2.40.50.140">
    <property type="entry name" value="Nucleic acid-binding proteins"/>
    <property type="match status" value="1"/>
</dbReference>
<dbReference type="InterPro" id="IPR011129">
    <property type="entry name" value="CSD"/>
</dbReference>
<feature type="binding site" evidence="9">
    <location>
        <begin position="424"/>
        <end position="429"/>
    </location>
    <ligand>
        <name>ATP</name>
        <dbReference type="ChEBI" id="CHEBI:30616"/>
    </ligand>
</feature>
<keyword evidence="1 9" id="KW-0806">Transcription termination</keyword>
<feature type="compositionally biased region" description="Basic residues" evidence="12">
    <location>
        <begin position="264"/>
        <end position="274"/>
    </location>
</feature>
<dbReference type="CDD" id="cd01128">
    <property type="entry name" value="rho_factor_C"/>
    <property type="match status" value="1"/>
</dbReference>
<dbReference type="NCBIfam" id="NF006886">
    <property type="entry name" value="PRK09376.1"/>
    <property type="match status" value="1"/>
</dbReference>
<evidence type="ECO:0000313" key="14">
    <source>
        <dbReference type="EMBL" id="MFC5501180.1"/>
    </source>
</evidence>
<evidence type="ECO:0000256" key="12">
    <source>
        <dbReference type="SAM" id="MobiDB-lite"/>
    </source>
</evidence>
<dbReference type="SMART" id="SM00959">
    <property type="entry name" value="Rho_N"/>
    <property type="match status" value="1"/>
</dbReference>
<feature type="region of interest" description="Disordered" evidence="12">
    <location>
        <begin position="47"/>
        <end position="66"/>
    </location>
</feature>
<evidence type="ECO:0000256" key="4">
    <source>
        <dbReference type="ARBA" id="ARBA00022806"/>
    </source>
</evidence>
<gene>
    <name evidence="9 14" type="primary">rho</name>
    <name evidence="14" type="ORF">ACFPJ4_02885</name>
</gene>
<comment type="similarity">
    <text evidence="9 11">Belongs to the Rho family.</text>
</comment>
<feature type="domain" description="Rho RNA-BD" evidence="13">
    <location>
        <begin position="291"/>
        <end position="369"/>
    </location>
</feature>
<evidence type="ECO:0000313" key="15">
    <source>
        <dbReference type="Proteomes" id="UP001596039"/>
    </source>
</evidence>
<feature type="binding site" evidence="9">
    <location>
        <position position="455"/>
    </location>
    <ligand>
        <name>ATP</name>
        <dbReference type="ChEBI" id="CHEBI:30616"/>
    </ligand>
</feature>
<name>A0ABW0NLJ4_9MICO</name>
<dbReference type="InterPro" id="IPR004665">
    <property type="entry name" value="Term_rho"/>
</dbReference>
<protein>
    <recommendedName>
        <fullName evidence="9 10">Transcription termination factor Rho</fullName>
        <ecNumber evidence="9 10">3.6.4.-</ecNumber>
    </recommendedName>
    <alternativeName>
        <fullName evidence="9">ATP-dependent helicase Rho</fullName>
    </alternativeName>
</protein>
<dbReference type="SUPFAM" id="SSF50249">
    <property type="entry name" value="Nucleic acid-binding proteins"/>
    <property type="match status" value="1"/>
</dbReference>
<feature type="compositionally biased region" description="Low complexity" evidence="12">
    <location>
        <begin position="206"/>
        <end position="228"/>
    </location>
</feature>